<reference evidence="1" key="1">
    <citation type="submission" date="2018-02" db="EMBL/GenBank/DDBJ databases">
        <title>Rhizophora mucronata_Transcriptome.</title>
        <authorList>
            <person name="Meera S.P."/>
            <person name="Sreeshan A."/>
            <person name="Augustine A."/>
        </authorList>
    </citation>
    <scope>NUCLEOTIDE SEQUENCE</scope>
    <source>
        <tissue evidence="1">Leaf</tissue>
    </source>
</reference>
<evidence type="ECO:0000313" key="1">
    <source>
        <dbReference type="EMBL" id="MBX51944.1"/>
    </source>
</evidence>
<organism evidence="1">
    <name type="scientific">Rhizophora mucronata</name>
    <name type="common">Asiatic mangrove</name>
    <dbReference type="NCBI Taxonomy" id="61149"/>
    <lineage>
        <taxon>Eukaryota</taxon>
        <taxon>Viridiplantae</taxon>
        <taxon>Streptophyta</taxon>
        <taxon>Embryophyta</taxon>
        <taxon>Tracheophyta</taxon>
        <taxon>Spermatophyta</taxon>
        <taxon>Magnoliopsida</taxon>
        <taxon>eudicotyledons</taxon>
        <taxon>Gunneridae</taxon>
        <taxon>Pentapetalae</taxon>
        <taxon>rosids</taxon>
        <taxon>fabids</taxon>
        <taxon>Malpighiales</taxon>
        <taxon>Rhizophoraceae</taxon>
        <taxon>Rhizophora</taxon>
    </lineage>
</organism>
<accession>A0A2P2PB15</accession>
<protein>
    <submittedName>
        <fullName evidence="1">Uncharacterized protein</fullName>
    </submittedName>
</protein>
<dbReference type="AlphaFoldDB" id="A0A2P2PB15"/>
<dbReference type="EMBL" id="GGEC01071460">
    <property type="protein sequence ID" value="MBX51944.1"/>
    <property type="molecule type" value="Transcribed_RNA"/>
</dbReference>
<proteinExistence type="predicted"/>
<name>A0A2P2PB15_RHIMU</name>
<sequence>MKQYDDLFFQLHGFHFKVSEENIIQTNLS</sequence>